<evidence type="ECO:0000313" key="3">
    <source>
        <dbReference type="Proteomes" id="UP000198215"/>
    </source>
</evidence>
<feature type="chain" id="PRO_5008718987" description="Choice-of-anchor D domain-containing protein" evidence="1">
    <location>
        <begin position="28"/>
        <end position="700"/>
    </location>
</feature>
<evidence type="ECO:0000313" key="2">
    <source>
        <dbReference type="EMBL" id="SCG59821.1"/>
    </source>
</evidence>
<proteinExistence type="predicted"/>
<evidence type="ECO:0000256" key="1">
    <source>
        <dbReference type="SAM" id="SignalP"/>
    </source>
</evidence>
<protein>
    <recommendedName>
        <fullName evidence="4">Choice-of-anchor D domain-containing protein</fullName>
    </recommendedName>
</protein>
<accession>A0A1C5IP84</accession>
<dbReference type="RefSeq" id="WP_088976605.1">
    <property type="nucleotide sequence ID" value="NZ_LT607753.1"/>
</dbReference>
<keyword evidence="1" id="KW-0732">Signal</keyword>
<organism evidence="2 3">
    <name type="scientific">Micromonospora coxensis</name>
    <dbReference type="NCBI Taxonomy" id="356852"/>
    <lineage>
        <taxon>Bacteria</taxon>
        <taxon>Bacillati</taxon>
        <taxon>Actinomycetota</taxon>
        <taxon>Actinomycetes</taxon>
        <taxon>Micromonosporales</taxon>
        <taxon>Micromonosporaceae</taxon>
        <taxon>Micromonospora</taxon>
    </lineage>
</organism>
<gene>
    <name evidence="2" type="ORF">GA0070614_3113</name>
</gene>
<dbReference type="Gene3D" id="2.60.40.10">
    <property type="entry name" value="Immunoglobulins"/>
    <property type="match status" value="1"/>
</dbReference>
<dbReference type="PROSITE" id="PS51257">
    <property type="entry name" value="PROKAR_LIPOPROTEIN"/>
    <property type="match status" value="1"/>
</dbReference>
<dbReference type="Proteomes" id="UP000198215">
    <property type="component" value="Chromosome I"/>
</dbReference>
<feature type="signal peptide" evidence="1">
    <location>
        <begin position="1"/>
        <end position="27"/>
    </location>
</feature>
<reference evidence="3" key="1">
    <citation type="submission" date="2016-06" db="EMBL/GenBank/DDBJ databases">
        <authorList>
            <person name="Varghese N."/>
            <person name="Submissions Spin"/>
        </authorList>
    </citation>
    <scope>NUCLEOTIDE SEQUENCE [LARGE SCALE GENOMIC DNA]</scope>
    <source>
        <strain evidence="3">DSM 45161</strain>
    </source>
</reference>
<dbReference type="NCBIfam" id="NF012200">
    <property type="entry name" value="choice_anch_D"/>
    <property type="match status" value="1"/>
</dbReference>
<evidence type="ECO:0008006" key="4">
    <source>
        <dbReference type="Google" id="ProtNLM"/>
    </source>
</evidence>
<keyword evidence="3" id="KW-1185">Reference proteome</keyword>
<name>A0A1C5IP84_9ACTN</name>
<sequence length="700" mass="71758">MRKIRALLGVTIAGACALAVLPGVALAAPTAPYTVVTVDVGDAPGRPVKNSGVFDASNSTITVRPLSAGSLTWSLHDMPGGSWLQIGTGAPTGQTWTVGQTYQTARFADATRAQLDIGSDGIGCTSSSGTMTVSEAGYDPEAKVLTSFAASYAFNCGGTGTMIGDLRWNSGVEYAAVVSTPAPVHFGRLEVESPTQTRTVTYRSAGTLPVTLTSATLAGAQPGSFGIVVDDCSGRTLPPGESCTVTVSATATRAGEVAANLVVTDDSAYGKRVVPLRFTAFDGVVGTYYPVGPSRLMDTRSGLGTAKAKIGPDRKVDLQVTGRGGVPSSGVGSVVLNVTVVNPTSASFLTAYPAGEARPTASSINFPAKWLGSNNVTVKIGSGGKVSIYNRAGYTDVVVDVVGWYAGTNVVATSHGMGGQYHPFVPTRLIDTRQGGGALPGGWSITGWVNFNEPLRSRVRAFVLNITAVSPKASGFLTAWQGGPEVPVSSTVNYTAGKVVPNLAVVQSAPCYYDFCGDAWGAPSYEVYTSATSHIVVDLVGVIDDGTVADGLRFTPRSPVRIADSRINQGISGALPPNGIREVTAPSSVVTDATQVLAMNVTAVAPTNNTVITVWPAGFGAPKPSASNLNPAAGQTVSNAVMGIIGPQDSFNVHNHAGSTHLVADVVGRFHRYSGTASTTVAGVTLQQVVGSGSGPAVRR</sequence>
<dbReference type="InterPro" id="IPR013783">
    <property type="entry name" value="Ig-like_fold"/>
</dbReference>
<dbReference type="AlphaFoldDB" id="A0A1C5IP84"/>
<dbReference type="GO" id="GO:0005975">
    <property type="term" value="P:carbohydrate metabolic process"/>
    <property type="evidence" value="ECO:0007669"/>
    <property type="project" value="UniProtKB-ARBA"/>
</dbReference>
<dbReference type="EMBL" id="LT607753">
    <property type="protein sequence ID" value="SCG59821.1"/>
    <property type="molecule type" value="Genomic_DNA"/>
</dbReference>